<keyword evidence="4" id="KW-0949">S-adenosyl-L-methionine</keyword>
<evidence type="ECO:0000259" key="9">
    <source>
        <dbReference type="PROSITE" id="PS51918"/>
    </source>
</evidence>
<dbReference type="SFLD" id="SFLDG01066">
    <property type="entry name" value="organic_radical-activating_enz"/>
    <property type="match status" value="1"/>
</dbReference>
<keyword evidence="6" id="KW-0560">Oxidoreductase</keyword>
<evidence type="ECO:0000256" key="1">
    <source>
        <dbReference type="ARBA" id="ARBA00001966"/>
    </source>
</evidence>
<accession>A0A510JC81</accession>
<dbReference type="GO" id="GO:0046872">
    <property type="term" value="F:metal ion binding"/>
    <property type="evidence" value="ECO:0007669"/>
    <property type="project" value="UniProtKB-KW"/>
</dbReference>
<dbReference type="InterPro" id="IPR001989">
    <property type="entry name" value="Radical_activat_CS"/>
</dbReference>
<dbReference type="Proteomes" id="UP000321606">
    <property type="component" value="Chromosome"/>
</dbReference>
<dbReference type="CDD" id="cd01335">
    <property type="entry name" value="Radical_SAM"/>
    <property type="match status" value="1"/>
</dbReference>
<evidence type="ECO:0000256" key="7">
    <source>
        <dbReference type="ARBA" id="ARBA00023004"/>
    </source>
</evidence>
<dbReference type="GO" id="GO:0016491">
    <property type="term" value="F:oxidoreductase activity"/>
    <property type="evidence" value="ECO:0007669"/>
    <property type="project" value="UniProtKB-KW"/>
</dbReference>
<evidence type="ECO:0000256" key="5">
    <source>
        <dbReference type="ARBA" id="ARBA00022723"/>
    </source>
</evidence>
<evidence type="ECO:0000256" key="8">
    <source>
        <dbReference type="ARBA" id="ARBA00023014"/>
    </source>
</evidence>
<name>A0A510JC81_9FUSO</name>
<dbReference type="Gene3D" id="3.20.20.70">
    <property type="entry name" value="Aldolase class I"/>
    <property type="match status" value="1"/>
</dbReference>
<reference evidence="10 11" key="1">
    <citation type="submission" date="2019-07" db="EMBL/GenBank/DDBJ databases">
        <title>Complete Genome Sequence of Leptotrichia goodfellowii Strain JCM 16774.</title>
        <authorList>
            <person name="Watanabe S."/>
            <person name="Cui L."/>
        </authorList>
    </citation>
    <scope>NUCLEOTIDE SEQUENCE [LARGE SCALE GENOMIC DNA]</scope>
    <source>
        <strain evidence="10 11">JCM16774</strain>
    </source>
</reference>
<proteinExistence type="inferred from homology"/>
<evidence type="ECO:0000256" key="6">
    <source>
        <dbReference type="ARBA" id="ARBA00023002"/>
    </source>
</evidence>
<dbReference type="AlphaFoldDB" id="A0A510JC81"/>
<dbReference type="OrthoDB" id="9782387at2"/>
<keyword evidence="3" id="KW-0004">4Fe-4S</keyword>
<comment type="similarity">
    <text evidence="2">Belongs to the organic radical-activating enzymes family.</text>
</comment>
<dbReference type="SFLD" id="SFLDS00029">
    <property type="entry name" value="Radical_SAM"/>
    <property type="match status" value="1"/>
</dbReference>
<protein>
    <submittedName>
        <fullName evidence="10">Glycine radical enzyme activase, YjjW family</fullName>
    </submittedName>
</protein>
<evidence type="ECO:0000313" key="11">
    <source>
        <dbReference type="Proteomes" id="UP000321606"/>
    </source>
</evidence>
<dbReference type="EMBL" id="AP019822">
    <property type="protein sequence ID" value="BBM36938.1"/>
    <property type="molecule type" value="Genomic_DNA"/>
</dbReference>
<evidence type="ECO:0000256" key="4">
    <source>
        <dbReference type="ARBA" id="ARBA00022691"/>
    </source>
</evidence>
<dbReference type="STRING" id="714315.GCA_000516535_01890"/>
<evidence type="ECO:0000313" key="10">
    <source>
        <dbReference type="EMBL" id="BBM36938.1"/>
    </source>
</evidence>
<dbReference type="PANTHER" id="PTHR30352:SF13">
    <property type="entry name" value="GLYCYL-RADICAL ENZYME ACTIVATING ENZYME YJJW-RELATED"/>
    <property type="match status" value="1"/>
</dbReference>
<keyword evidence="5" id="KW-0479">Metal-binding</keyword>
<dbReference type="InterPro" id="IPR013785">
    <property type="entry name" value="Aldolase_TIM"/>
</dbReference>
<organism evidence="10 11">
    <name type="scientific">Pseudoleptotrichia goodfellowii</name>
    <dbReference type="NCBI Taxonomy" id="157692"/>
    <lineage>
        <taxon>Bacteria</taxon>
        <taxon>Fusobacteriati</taxon>
        <taxon>Fusobacteriota</taxon>
        <taxon>Fusobacteriia</taxon>
        <taxon>Fusobacteriales</taxon>
        <taxon>Leptotrichiaceae</taxon>
        <taxon>Pseudoleptotrichia</taxon>
    </lineage>
</organism>
<dbReference type="PROSITE" id="PS01087">
    <property type="entry name" value="RADICAL_ACTIVATING"/>
    <property type="match status" value="1"/>
</dbReference>
<sequence length="243" mass="27827">MKGIVNKIIPFSNVDGPGNRLSIFFQGCNFDCLYCHNPETIEVFGENKVPEEISVMGIDDILKEIEEVAPFISGITVSGGECSLQWKFLTELFKAVKKRWERMTCFVDSNGSIPLWTEDKKEFLSVTDKIMLDIKAFDEKDHILMVGVSNENVIKNFKFLVEIGKIYEVRTVIVPEIIDNEKTVDNISKLIAEYDKNLKYKLLRFRQNGVRRDVLVAYTPNDDYMNNLKNIATKNGLTDVIII</sequence>
<dbReference type="PANTHER" id="PTHR30352">
    <property type="entry name" value="PYRUVATE FORMATE-LYASE-ACTIVATING ENZYME"/>
    <property type="match status" value="1"/>
</dbReference>
<keyword evidence="7" id="KW-0408">Iron</keyword>
<evidence type="ECO:0000256" key="2">
    <source>
        <dbReference type="ARBA" id="ARBA00009777"/>
    </source>
</evidence>
<dbReference type="InterPro" id="IPR034457">
    <property type="entry name" value="Organic_radical-activating"/>
</dbReference>
<feature type="domain" description="Radical SAM core" evidence="9">
    <location>
        <begin position="14"/>
        <end position="243"/>
    </location>
</feature>
<dbReference type="PROSITE" id="PS51918">
    <property type="entry name" value="RADICAL_SAM"/>
    <property type="match status" value="1"/>
</dbReference>
<dbReference type="GO" id="GO:0051539">
    <property type="term" value="F:4 iron, 4 sulfur cluster binding"/>
    <property type="evidence" value="ECO:0007669"/>
    <property type="project" value="UniProtKB-KW"/>
</dbReference>
<dbReference type="InterPro" id="IPR007197">
    <property type="entry name" value="rSAM"/>
</dbReference>
<dbReference type="Pfam" id="PF04055">
    <property type="entry name" value="Radical_SAM"/>
    <property type="match status" value="1"/>
</dbReference>
<keyword evidence="8" id="KW-0411">Iron-sulfur</keyword>
<dbReference type="KEGG" id="lgo:JCM16774_1884"/>
<comment type="cofactor">
    <cofactor evidence="1">
        <name>[4Fe-4S] cluster</name>
        <dbReference type="ChEBI" id="CHEBI:49883"/>
    </cofactor>
</comment>
<dbReference type="InterPro" id="IPR058240">
    <property type="entry name" value="rSAM_sf"/>
</dbReference>
<dbReference type="SUPFAM" id="SSF102114">
    <property type="entry name" value="Radical SAM enzymes"/>
    <property type="match status" value="1"/>
</dbReference>
<dbReference type="RefSeq" id="WP_036056192.1">
    <property type="nucleotide sequence ID" value="NZ_AP019822.1"/>
</dbReference>
<gene>
    <name evidence="10" type="primary">yjjW</name>
    <name evidence="10" type="ORF">JCM16774_1884</name>
</gene>
<evidence type="ECO:0000256" key="3">
    <source>
        <dbReference type="ARBA" id="ARBA00022485"/>
    </source>
</evidence>